<proteinExistence type="predicted"/>
<dbReference type="AlphaFoldDB" id="V8CMN5"/>
<evidence type="ECO:0000313" key="1">
    <source>
        <dbReference type="EMBL" id="ETD28367.1"/>
    </source>
</evidence>
<reference evidence="1 2" key="1">
    <citation type="submission" date="2013-10" db="EMBL/GenBank/DDBJ databases">
        <title>The Genome Sequence of Prevotella nigrescens CC14M.</title>
        <authorList>
            <consortium name="The Broad Institute Genomics Platform"/>
            <person name="Earl A."/>
            <person name="Allen-Vercoe E."/>
            <person name="Daigneault M."/>
            <person name="Young S.K."/>
            <person name="Zeng Q."/>
            <person name="Gargeya S."/>
            <person name="Fitzgerald M."/>
            <person name="Abouelleil A."/>
            <person name="Alvarado L."/>
            <person name="Chapman S.B."/>
            <person name="Gainer-Dewar J."/>
            <person name="Goldberg J."/>
            <person name="Griggs A."/>
            <person name="Gujja S."/>
            <person name="Hansen M."/>
            <person name="Howarth C."/>
            <person name="Imamovic A."/>
            <person name="Ireland A."/>
            <person name="Larimer J."/>
            <person name="McCowan C."/>
            <person name="Murphy C."/>
            <person name="Pearson M."/>
            <person name="Poon T.W."/>
            <person name="Priest M."/>
            <person name="Roberts A."/>
            <person name="Saif S."/>
            <person name="Shea T."/>
            <person name="Sykes S."/>
            <person name="Wortman J."/>
            <person name="Nusbaum C."/>
            <person name="Birren B."/>
        </authorList>
    </citation>
    <scope>NUCLEOTIDE SEQUENCE [LARGE SCALE GENOMIC DNA]</scope>
    <source>
        <strain evidence="1 2">CC14M</strain>
    </source>
</reference>
<keyword evidence="2" id="KW-1185">Reference proteome</keyword>
<organism evidence="1 2">
    <name type="scientific">Prevotella nigrescens CC14M</name>
    <dbReference type="NCBI Taxonomy" id="1073366"/>
    <lineage>
        <taxon>Bacteria</taxon>
        <taxon>Pseudomonadati</taxon>
        <taxon>Bacteroidota</taxon>
        <taxon>Bacteroidia</taxon>
        <taxon>Bacteroidales</taxon>
        <taxon>Prevotellaceae</taxon>
        <taxon>Prevotella</taxon>
    </lineage>
</organism>
<gene>
    <name evidence="1" type="ORF">HMPREF1173_01616</name>
</gene>
<protein>
    <submittedName>
        <fullName evidence="1">Uncharacterized protein</fullName>
    </submittedName>
</protein>
<evidence type="ECO:0000313" key="2">
    <source>
        <dbReference type="Proteomes" id="UP000018727"/>
    </source>
</evidence>
<dbReference type="HOGENOM" id="CLU_3139212_0_0_10"/>
<name>V8CMN5_9BACT</name>
<dbReference type="EMBL" id="AZJH01000024">
    <property type="protein sequence ID" value="ETD28367.1"/>
    <property type="molecule type" value="Genomic_DNA"/>
</dbReference>
<sequence length="49" mass="5700">MRSVIFQLVIIVVLGVVSVKFRIRLLFCCLPENNFYFTQLGNKNVLLKL</sequence>
<accession>V8CMN5</accession>
<comment type="caution">
    <text evidence="1">The sequence shown here is derived from an EMBL/GenBank/DDBJ whole genome shotgun (WGS) entry which is preliminary data.</text>
</comment>
<dbReference type="Proteomes" id="UP000018727">
    <property type="component" value="Unassembled WGS sequence"/>
</dbReference>